<dbReference type="InterPro" id="IPR040057">
    <property type="entry name" value="Spe-39"/>
</dbReference>
<dbReference type="GO" id="GO:0005770">
    <property type="term" value="C:late endosome"/>
    <property type="evidence" value="ECO:0007669"/>
    <property type="project" value="UniProtKB-SubCell"/>
</dbReference>
<sequence length="894" mass="100491">MRRANPSLLTSEMASFSFSEEKNEALTDDFFRDESDIGNIFAEFGINRDNTADDLSFLSTEKTANSKGSTIKVKEEASKTKVDSSTSKPSPHPNSIPANISNSVSLSEIAHYNAGIQPTNYDTEIQRTRQTSTSSQEINTIAAENINKADNNIIAKNLNANSEKPGKNTYIENNIEPEDYQISFANNSLYQKFERKVNNLSGSQEKVLEEAINNRDLFIIVDDVKRYPDNYRYQKTQRAYYVSFTLNIDAKQAQQIQYYEVKSAGKDDLQAYGKSVEKFEAKVRGLWSNVPTSSIELYMKKLINENVTLRYLVVGNSKKIEISNATVSDNIVRVYGYNLSEESSSSLSQLSVSSLHNEGCRNMSNPENAYERWVGRIIGIPDNINLETWFATHRDSVYLKASINGVLLAPDHLEMSSSHPIVVYHAPIEEERLKSSIQSPADQAPNRADTDANGELPVLSSSSSTSSITSASSTTIKSQGKRISATVKKIKTAIGKTDKVTRNRSSSAVTGAVTTQAVDNAPPNDKLIKQPVVLAVTVSKEDMLTKEIRRLREQLLRLKWEKNNIPPVKETIKKIVLGQPYFLDGYKDMNDKLALLKEAIRSDDGNAILILKDHPVATDQYLHYLKVASEHKDLIDMYSVLGRTQEFAALKYKLALVGGDPQVKIQNLEELKKEFKYDRQLSVFSAIVSQQCSLIKRQISIEAQDSVLISGESNEMLVKYPPTGSIFEHSLIKTLNYCAKYHSSLPQDHFSSPHSVHKENKLTERQFIMATVDAYVKTDQLQYIENFNKTKSKFFNFGSKSSTPNETILQALVSAKASEETATKYLKNIENVTARYDLAKRFRYHTIAVECLISLRNRDELEEYCTKIKRNSPAYSVAAQALVNPNSLARLYKY</sequence>
<dbReference type="OrthoDB" id="9977282at2759"/>
<dbReference type="PANTHER" id="PTHR13364:SF6">
    <property type="entry name" value="SPERMATOGENESIS-DEFECTIVE PROTEIN 39 HOMOLOG"/>
    <property type="match status" value="1"/>
</dbReference>
<keyword evidence="4" id="KW-0967">Endosome</keyword>
<evidence type="ECO:0000256" key="1">
    <source>
        <dbReference type="ARBA" id="ARBA00004412"/>
    </source>
</evidence>
<feature type="compositionally biased region" description="Low complexity" evidence="6">
    <location>
        <begin position="460"/>
        <end position="475"/>
    </location>
</feature>
<dbReference type="Proteomes" id="UP000009022">
    <property type="component" value="Unassembled WGS sequence"/>
</dbReference>
<dbReference type="KEGG" id="tad:TRIADDRAFT_57031"/>
<evidence type="ECO:0000256" key="2">
    <source>
        <dbReference type="ARBA" id="ARBA00004541"/>
    </source>
</evidence>
<dbReference type="HOGENOM" id="CLU_323480_0_0_1"/>
<dbReference type="InParanoid" id="B3S0F6"/>
<dbReference type="PANTHER" id="PTHR13364">
    <property type="entry name" value="DEFECTIVE SPERMATOGENESIS PROTEIN 39"/>
    <property type="match status" value="1"/>
</dbReference>
<dbReference type="eggNOG" id="KOG4677">
    <property type="taxonomic scope" value="Eukaryota"/>
</dbReference>
<evidence type="ECO:0000256" key="5">
    <source>
        <dbReference type="ARBA" id="ARBA00023329"/>
    </source>
</evidence>
<dbReference type="GO" id="GO:0006886">
    <property type="term" value="P:intracellular protein transport"/>
    <property type="evidence" value="ECO:0000318"/>
    <property type="project" value="GO_Central"/>
</dbReference>
<dbReference type="PhylomeDB" id="B3S0F6"/>
<evidence type="ECO:0000313" key="8">
    <source>
        <dbReference type="Proteomes" id="UP000009022"/>
    </source>
</evidence>
<evidence type="ECO:0000256" key="3">
    <source>
        <dbReference type="ARBA" id="ARBA00004603"/>
    </source>
</evidence>
<dbReference type="GO" id="GO:0007034">
    <property type="term" value="P:vacuolar transport"/>
    <property type="evidence" value="ECO:0000318"/>
    <property type="project" value="GO_Central"/>
</dbReference>
<gene>
    <name evidence="7" type="ORF">TRIADDRAFT_57031</name>
</gene>
<dbReference type="GO" id="GO:0005737">
    <property type="term" value="C:cytoplasm"/>
    <property type="evidence" value="ECO:0000318"/>
    <property type="project" value="GO_Central"/>
</dbReference>
<evidence type="ECO:0000256" key="6">
    <source>
        <dbReference type="SAM" id="MobiDB-lite"/>
    </source>
</evidence>
<reference evidence="7 8" key="1">
    <citation type="journal article" date="2008" name="Nature">
        <title>The Trichoplax genome and the nature of placozoans.</title>
        <authorList>
            <person name="Srivastava M."/>
            <person name="Begovic E."/>
            <person name="Chapman J."/>
            <person name="Putnam N.H."/>
            <person name="Hellsten U."/>
            <person name="Kawashima T."/>
            <person name="Kuo A."/>
            <person name="Mitros T."/>
            <person name="Salamov A."/>
            <person name="Carpenter M.L."/>
            <person name="Signorovitch A.Y."/>
            <person name="Moreno M.A."/>
            <person name="Kamm K."/>
            <person name="Grimwood J."/>
            <person name="Schmutz J."/>
            <person name="Shapiro H."/>
            <person name="Grigoriev I.V."/>
            <person name="Buss L.W."/>
            <person name="Schierwater B."/>
            <person name="Dellaporta S.L."/>
            <person name="Rokhsar D.S."/>
        </authorList>
    </citation>
    <scope>NUCLEOTIDE SEQUENCE [LARGE SCALE GENOMIC DNA]</scope>
    <source>
        <strain evidence="7 8">Grell-BS-1999</strain>
    </source>
</reference>
<evidence type="ECO:0000313" key="7">
    <source>
        <dbReference type="EMBL" id="EDV24005.1"/>
    </source>
</evidence>
<dbReference type="EMBL" id="DS985246">
    <property type="protein sequence ID" value="EDV24005.1"/>
    <property type="molecule type" value="Genomic_DNA"/>
</dbReference>
<keyword evidence="8" id="KW-1185">Reference proteome</keyword>
<feature type="compositionally biased region" description="Basic and acidic residues" evidence="6">
    <location>
        <begin position="72"/>
        <end position="82"/>
    </location>
</feature>
<comment type="subcellular location">
    <subcellularLocation>
        <location evidence="2">Cytoplasmic vesicle</location>
    </subcellularLocation>
    <subcellularLocation>
        <location evidence="1">Early endosome</location>
    </subcellularLocation>
    <subcellularLocation>
        <location evidence="3">Late endosome</location>
    </subcellularLocation>
</comment>
<name>B3S0F6_TRIAD</name>
<accession>B3S0F6</accession>
<dbReference type="GeneID" id="6754367"/>
<dbReference type="GO" id="GO:0005769">
    <property type="term" value="C:early endosome"/>
    <property type="evidence" value="ECO:0007669"/>
    <property type="project" value="UniProtKB-SubCell"/>
</dbReference>
<keyword evidence="5" id="KW-0968">Cytoplasmic vesicle</keyword>
<feature type="region of interest" description="Disordered" evidence="6">
    <location>
        <begin position="65"/>
        <end position="100"/>
    </location>
</feature>
<evidence type="ECO:0000256" key="4">
    <source>
        <dbReference type="ARBA" id="ARBA00022753"/>
    </source>
</evidence>
<dbReference type="RefSeq" id="XP_002113531.1">
    <property type="nucleotide sequence ID" value="XM_002113495.1"/>
</dbReference>
<feature type="region of interest" description="Disordered" evidence="6">
    <location>
        <begin position="435"/>
        <end position="475"/>
    </location>
</feature>
<proteinExistence type="predicted"/>
<organism evidence="7 8">
    <name type="scientific">Trichoplax adhaerens</name>
    <name type="common">Trichoplax reptans</name>
    <dbReference type="NCBI Taxonomy" id="10228"/>
    <lineage>
        <taxon>Eukaryota</taxon>
        <taxon>Metazoa</taxon>
        <taxon>Placozoa</taxon>
        <taxon>Uniplacotomia</taxon>
        <taxon>Trichoplacea</taxon>
        <taxon>Trichoplacidae</taxon>
        <taxon>Trichoplax</taxon>
    </lineage>
</organism>
<protein>
    <submittedName>
        <fullName evidence="7">Uncharacterized protein</fullName>
    </submittedName>
</protein>
<dbReference type="STRING" id="10228.B3S0F6"/>
<dbReference type="AlphaFoldDB" id="B3S0F6"/>
<dbReference type="CTD" id="6754367"/>